<name>A0A918P640_9NEIS</name>
<reference evidence="1" key="1">
    <citation type="journal article" date="2014" name="Int. J. Syst. Evol. Microbiol.">
        <title>Complete genome sequence of Corynebacterium casei LMG S-19264T (=DSM 44701T), isolated from a smear-ripened cheese.</title>
        <authorList>
            <consortium name="US DOE Joint Genome Institute (JGI-PGF)"/>
            <person name="Walter F."/>
            <person name="Albersmeier A."/>
            <person name="Kalinowski J."/>
            <person name="Ruckert C."/>
        </authorList>
    </citation>
    <scope>NUCLEOTIDE SEQUENCE</scope>
    <source>
        <strain evidence="1">KCTC 32182</strain>
    </source>
</reference>
<comment type="caution">
    <text evidence="1">The sequence shown here is derived from an EMBL/GenBank/DDBJ whole genome shotgun (WGS) entry which is preliminary data.</text>
</comment>
<keyword evidence="2" id="KW-1185">Reference proteome</keyword>
<reference evidence="1" key="2">
    <citation type="submission" date="2020-09" db="EMBL/GenBank/DDBJ databases">
        <authorList>
            <person name="Sun Q."/>
            <person name="Kim S."/>
        </authorList>
    </citation>
    <scope>NUCLEOTIDE SEQUENCE</scope>
    <source>
        <strain evidence="1">KCTC 32182</strain>
    </source>
</reference>
<protein>
    <submittedName>
        <fullName evidence="1">Uncharacterized protein</fullName>
    </submittedName>
</protein>
<organism evidence="1 2">
    <name type="scientific">Paludibacterium paludis</name>
    <dbReference type="NCBI Taxonomy" id="1225769"/>
    <lineage>
        <taxon>Bacteria</taxon>
        <taxon>Pseudomonadati</taxon>
        <taxon>Pseudomonadota</taxon>
        <taxon>Betaproteobacteria</taxon>
        <taxon>Neisseriales</taxon>
        <taxon>Chromobacteriaceae</taxon>
        <taxon>Paludibacterium</taxon>
    </lineage>
</organism>
<gene>
    <name evidence="1" type="ORF">GCM10011289_35420</name>
</gene>
<sequence length="52" mass="5892">MEKFTFAGEEVQTVKLIKNSLLPYPKRESNEQRCGLGAQAQGSSLFRRQTFA</sequence>
<dbReference type="EMBL" id="BMYX01000029">
    <property type="protein sequence ID" value="GGY29302.1"/>
    <property type="molecule type" value="Genomic_DNA"/>
</dbReference>
<proteinExistence type="predicted"/>
<evidence type="ECO:0000313" key="2">
    <source>
        <dbReference type="Proteomes" id="UP000645257"/>
    </source>
</evidence>
<dbReference type="AlphaFoldDB" id="A0A918P640"/>
<dbReference type="Proteomes" id="UP000645257">
    <property type="component" value="Unassembled WGS sequence"/>
</dbReference>
<accession>A0A918P640</accession>
<evidence type="ECO:0000313" key="1">
    <source>
        <dbReference type="EMBL" id="GGY29302.1"/>
    </source>
</evidence>